<evidence type="ECO:0000313" key="5">
    <source>
        <dbReference type="Proteomes" id="UP000001294"/>
    </source>
</evidence>
<reference evidence="5" key="1">
    <citation type="journal article" date="2015" name="Genome Announc.">
        <title>Genome sequence of the AIDS-associated pathogen Penicillium marneffei (ATCC18224) and its near taxonomic relative Talaromyces stipitatus (ATCC10500).</title>
        <authorList>
            <person name="Nierman W.C."/>
            <person name="Fedorova-Abrams N.D."/>
            <person name="Andrianopoulos A."/>
        </authorList>
    </citation>
    <scope>NUCLEOTIDE SEQUENCE [LARGE SCALE GENOMIC DNA]</scope>
    <source>
        <strain evidence="5">ATCC 18224 / CBS 334.59 / QM 7333</strain>
    </source>
</reference>
<protein>
    <recommendedName>
        <fullName evidence="3">HTH CENPB-type domain-containing protein</fullName>
    </recommendedName>
</protein>
<evidence type="ECO:0000313" key="4">
    <source>
        <dbReference type="EMBL" id="EEA23008.1"/>
    </source>
</evidence>
<dbReference type="OrthoDB" id="4368338at2759"/>
<dbReference type="PANTHER" id="PTHR19303:SF74">
    <property type="entry name" value="POGO TRANSPOSABLE ELEMENT WITH KRAB DOMAIN"/>
    <property type="match status" value="1"/>
</dbReference>
<proteinExistence type="predicted"/>
<keyword evidence="1" id="KW-0238">DNA-binding</keyword>
<dbReference type="AlphaFoldDB" id="B6QI13"/>
<dbReference type="Pfam" id="PF03184">
    <property type="entry name" value="DDE_1"/>
    <property type="match status" value="1"/>
</dbReference>
<keyword evidence="2" id="KW-0175">Coiled coil</keyword>
<dbReference type="SUPFAM" id="SSF46689">
    <property type="entry name" value="Homeodomain-like"/>
    <property type="match status" value="1"/>
</dbReference>
<dbReference type="VEuPathDB" id="FungiDB:PMAA_096100"/>
<dbReference type="InterPro" id="IPR009057">
    <property type="entry name" value="Homeodomain-like_sf"/>
</dbReference>
<dbReference type="InterPro" id="IPR050863">
    <property type="entry name" value="CenT-Element_Derived"/>
</dbReference>
<dbReference type="PROSITE" id="PS51253">
    <property type="entry name" value="HTH_CENPB"/>
    <property type="match status" value="1"/>
</dbReference>
<sequence>MPSDKYEEEEKRISEALEILRKNPKQKIKPLARQFGVDYQRLRRRVLGGTSQLNRQPAHKRLTDDQERAIILWMNDLDDRGIPPSVRMIKNYAEKVHQNMHPNADSLPQLGDRWVYRFLKRLGNEYVKVKQKAIDPKRHIAEDPAVIQTWFDRLEIAIQNYKITPSNIWNFDESGFQIGQGGDEEVITRYPDALREIPSSSSRELVSTIEGISATGNKIPPMLIFTGKAILESWFKYLKEEDWLITISDKGYSNDTIAYEWLQHFDKHTREQAGNNFRLLFMDNHDAHITSEFLSYCDKYKILAIAFPPHTTHILQPLDGLPFMQYKRIHGRAINDQAHLGGYFYDKIDFLANIARVRAEALTPRVIRNGFSARGLWPLDPELIVGPLIQKSDLQEGQELQIYDGTEEPDIASSPTNASFSPPTTAYKLQRSINKVDTQLNEISDAIPGIRRRLKKIFDGSLTQAHIKDQQQAQIERLQTLNARKSAKKSKRQVQVGGILTVKDANRAIKKRATAEEKKAERKRLKALREAPLGSLPPPLTASDEAAIDRNIILNLVEQVYPRRSDPNLIRWVEENI</sequence>
<feature type="coiled-coil region" evidence="2">
    <location>
        <begin position="468"/>
        <end position="531"/>
    </location>
</feature>
<name>B6QI13_TALMQ</name>
<dbReference type="InterPro" id="IPR004875">
    <property type="entry name" value="DDE_SF_endonuclease_dom"/>
</dbReference>
<dbReference type="Pfam" id="PF03221">
    <property type="entry name" value="HTH_Tnp_Tc5"/>
    <property type="match status" value="1"/>
</dbReference>
<dbReference type="PANTHER" id="PTHR19303">
    <property type="entry name" value="TRANSPOSON"/>
    <property type="match status" value="1"/>
</dbReference>
<dbReference type="PhylomeDB" id="B6QI13"/>
<gene>
    <name evidence="4" type="ORF">PMAA_096100</name>
</gene>
<evidence type="ECO:0000256" key="1">
    <source>
        <dbReference type="ARBA" id="ARBA00023125"/>
    </source>
</evidence>
<feature type="domain" description="HTH CENPB-type" evidence="3">
    <location>
        <begin position="54"/>
        <end position="128"/>
    </location>
</feature>
<dbReference type="HOGENOM" id="CLU_013929_14_2_1"/>
<evidence type="ECO:0000256" key="2">
    <source>
        <dbReference type="SAM" id="Coils"/>
    </source>
</evidence>
<keyword evidence="5" id="KW-1185">Reference proteome</keyword>
<accession>B6QI13</accession>
<organism evidence="4 5">
    <name type="scientific">Talaromyces marneffei (strain ATCC 18224 / CBS 334.59 / QM 7333)</name>
    <name type="common">Penicillium marneffei</name>
    <dbReference type="NCBI Taxonomy" id="441960"/>
    <lineage>
        <taxon>Eukaryota</taxon>
        <taxon>Fungi</taxon>
        <taxon>Dikarya</taxon>
        <taxon>Ascomycota</taxon>
        <taxon>Pezizomycotina</taxon>
        <taxon>Eurotiomycetes</taxon>
        <taxon>Eurotiomycetidae</taxon>
        <taxon>Eurotiales</taxon>
        <taxon>Trichocomaceae</taxon>
        <taxon>Talaromyces</taxon>
        <taxon>Talaromyces sect. Talaromyces</taxon>
    </lineage>
</organism>
<dbReference type="GO" id="GO:0005634">
    <property type="term" value="C:nucleus"/>
    <property type="evidence" value="ECO:0007669"/>
    <property type="project" value="TreeGrafter"/>
</dbReference>
<evidence type="ECO:0000259" key="3">
    <source>
        <dbReference type="PROSITE" id="PS51253"/>
    </source>
</evidence>
<dbReference type="SMART" id="SM00674">
    <property type="entry name" value="CENPB"/>
    <property type="match status" value="1"/>
</dbReference>
<dbReference type="InterPro" id="IPR006600">
    <property type="entry name" value="HTH_CenpB_DNA-bd_dom"/>
</dbReference>
<dbReference type="EMBL" id="DS995902">
    <property type="protein sequence ID" value="EEA23008.1"/>
    <property type="molecule type" value="Genomic_DNA"/>
</dbReference>
<dbReference type="Proteomes" id="UP000001294">
    <property type="component" value="Unassembled WGS sequence"/>
</dbReference>
<dbReference type="GO" id="GO:0003677">
    <property type="term" value="F:DNA binding"/>
    <property type="evidence" value="ECO:0007669"/>
    <property type="project" value="UniProtKB-KW"/>
</dbReference>